<evidence type="ECO:0000256" key="11">
    <source>
        <dbReference type="ARBA" id="ARBA00048017"/>
    </source>
</evidence>
<keyword evidence="7" id="KW-0156">Chromatin regulator</keyword>
<dbReference type="InterPro" id="IPR013178">
    <property type="entry name" value="Histone_AcTrfase_Rtt109/CBP"/>
</dbReference>
<keyword evidence="5 12" id="KW-0863">Zinc-finger</keyword>
<dbReference type="Proteomes" id="UP000095281">
    <property type="component" value="Unplaced"/>
</dbReference>
<dbReference type="SUPFAM" id="SSF57933">
    <property type="entry name" value="TAZ domain"/>
    <property type="match status" value="1"/>
</dbReference>
<dbReference type="GO" id="GO:0005634">
    <property type="term" value="C:nucleus"/>
    <property type="evidence" value="ECO:0007669"/>
    <property type="project" value="UniProtKB-SubCell"/>
</dbReference>
<dbReference type="GO" id="GO:0000123">
    <property type="term" value="C:histone acetyltransferase complex"/>
    <property type="evidence" value="ECO:0007669"/>
    <property type="project" value="TreeGrafter"/>
</dbReference>
<dbReference type="PROSITE" id="PS50952">
    <property type="entry name" value="KIX"/>
    <property type="match status" value="1"/>
</dbReference>
<dbReference type="Pfam" id="PF02172">
    <property type="entry name" value="KIX"/>
    <property type="match status" value="1"/>
</dbReference>
<evidence type="ECO:0000256" key="10">
    <source>
        <dbReference type="ARBA" id="ARBA00023242"/>
    </source>
</evidence>
<protein>
    <recommendedName>
        <fullName evidence="2">histone acetyltransferase</fullName>
        <ecNumber evidence="2">2.3.1.48</ecNumber>
    </recommendedName>
</protein>
<evidence type="ECO:0000256" key="2">
    <source>
        <dbReference type="ARBA" id="ARBA00013184"/>
    </source>
</evidence>
<keyword evidence="10" id="KW-0539">Nucleus</keyword>
<dbReference type="PANTHER" id="PTHR13808:SF1">
    <property type="entry name" value="HISTONE ACETYLTRANSFERASE"/>
    <property type="match status" value="1"/>
</dbReference>
<comment type="catalytic activity">
    <reaction evidence="11">
        <text>L-lysyl-[protein] + acetyl-CoA = N(6)-acetyl-L-lysyl-[protein] + CoA + H(+)</text>
        <dbReference type="Rhea" id="RHEA:45948"/>
        <dbReference type="Rhea" id="RHEA-COMP:9752"/>
        <dbReference type="Rhea" id="RHEA-COMP:10731"/>
        <dbReference type="ChEBI" id="CHEBI:15378"/>
        <dbReference type="ChEBI" id="CHEBI:29969"/>
        <dbReference type="ChEBI" id="CHEBI:57287"/>
        <dbReference type="ChEBI" id="CHEBI:57288"/>
        <dbReference type="ChEBI" id="CHEBI:61930"/>
        <dbReference type="EC" id="2.3.1.48"/>
    </reaction>
</comment>
<name>A0A1I8C0I2_MELHA</name>
<dbReference type="OMA" id="WHISINI"/>
<evidence type="ECO:0000256" key="8">
    <source>
        <dbReference type="ARBA" id="ARBA00023015"/>
    </source>
</evidence>
<dbReference type="GO" id="GO:0004402">
    <property type="term" value="F:histone acetyltransferase activity"/>
    <property type="evidence" value="ECO:0007669"/>
    <property type="project" value="InterPro"/>
</dbReference>
<dbReference type="InterPro" id="IPR036529">
    <property type="entry name" value="KIX_dom_sf"/>
</dbReference>
<keyword evidence="8" id="KW-0805">Transcription regulation</keyword>
<accession>A0A1I8C0I2</accession>
<feature type="zinc finger region" description="TAZ-type" evidence="12">
    <location>
        <begin position="16"/>
        <end position="103"/>
    </location>
</feature>
<feature type="domain" description="TAZ-type" evidence="13">
    <location>
        <begin position="16"/>
        <end position="103"/>
    </location>
</feature>
<proteinExistence type="predicted"/>
<dbReference type="EC" id="2.3.1.48" evidence="2"/>
<dbReference type="SMART" id="SM00551">
    <property type="entry name" value="ZnF_TAZ"/>
    <property type="match status" value="1"/>
</dbReference>
<dbReference type="Gene3D" id="1.20.1020.10">
    <property type="entry name" value="TAZ domain"/>
    <property type="match status" value="1"/>
</dbReference>
<evidence type="ECO:0000256" key="7">
    <source>
        <dbReference type="ARBA" id="ARBA00022853"/>
    </source>
</evidence>
<evidence type="ECO:0000256" key="5">
    <source>
        <dbReference type="ARBA" id="ARBA00022771"/>
    </source>
</evidence>
<dbReference type="PROSITE" id="PS50134">
    <property type="entry name" value="ZF_TAZ"/>
    <property type="match status" value="1"/>
</dbReference>
<evidence type="ECO:0000256" key="6">
    <source>
        <dbReference type="ARBA" id="ARBA00022833"/>
    </source>
</evidence>
<dbReference type="GO" id="GO:0008270">
    <property type="term" value="F:zinc ion binding"/>
    <property type="evidence" value="ECO:0007669"/>
    <property type="project" value="UniProtKB-KW"/>
</dbReference>
<reference evidence="16" key="1">
    <citation type="submission" date="2016-11" db="UniProtKB">
        <authorList>
            <consortium name="WormBaseParasite"/>
        </authorList>
    </citation>
    <scope>IDENTIFICATION</scope>
</reference>
<dbReference type="PANTHER" id="PTHR13808">
    <property type="entry name" value="CBP/P300-RELATED"/>
    <property type="match status" value="1"/>
</dbReference>
<evidence type="ECO:0000256" key="1">
    <source>
        <dbReference type="ARBA" id="ARBA00004123"/>
    </source>
</evidence>
<evidence type="ECO:0000256" key="4">
    <source>
        <dbReference type="ARBA" id="ARBA00022723"/>
    </source>
</evidence>
<evidence type="ECO:0000313" key="16">
    <source>
        <dbReference type="WBParaSite" id="MhA1_Contig915.frz3.fgene2"/>
    </source>
</evidence>
<keyword evidence="6 12" id="KW-0862">Zinc</keyword>
<dbReference type="InterPro" id="IPR003101">
    <property type="entry name" value="KIX_dom"/>
</dbReference>
<dbReference type="InterPro" id="IPR000197">
    <property type="entry name" value="Znf_TAZ"/>
</dbReference>
<evidence type="ECO:0000313" key="15">
    <source>
        <dbReference type="Proteomes" id="UP000095281"/>
    </source>
</evidence>
<keyword evidence="15" id="KW-1185">Reference proteome</keyword>
<dbReference type="SUPFAM" id="SSF47040">
    <property type="entry name" value="Kix domain of CBP (creb binding protein)"/>
    <property type="match status" value="1"/>
</dbReference>
<dbReference type="Gene3D" id="1.10.246.20">
    <property type="entry name" value="Coactivator CBP, KIX domain"/>
    <property type="match status" value="1"/>
</dbReference>
<dbReference type="Pfam" id="PF02135">
    <property type="entry name" value="zf-TAZ"/>
    <property type="match status" value="1"/>
</dbReference>
<evidence type="ECO:0000256" key="12">
    <source>
        <dbReference type="PROSITE-ProRule" id="PRU00203"/>
    </source>
</evidence>
<evidence type="ECO:0000256" key="3">
    <source>
        <dbReference type="ARBA" id="ARBA00022679"/>
    </source>
</evidence>
<evidence type="ECO:0000259" key="13">
    <source>
        <dbReference type="PROSITE" id="PS50134"/>
    </source>
</evidence>
<dbReference type="GO" id="GO:0003713">
    <property type="term" value="F:transcription coactivator activity"/>
    <property type="evidence" value="ECO:0007669"/>
    <property type="project" value="TreeGrafter"/>
</dbReference>
<dbReference type="InterPro" id="IPR035898">
    <property type="entry name" value="TAZ_dom_sf"/>
</dbReference>
<dbReference type="WBParaSite" id="MhA1_Contig915.frz3.fgene2">
    <property type="protein sequence ID" value="MhA1_Contig915.frz3.fgene2"/>
    <property type="gene ID" value="MhA1_Contig915.frz3.fgene2"/>
</dbReference>
<organism evidence="15 16">
    <name type="scientific">Meloidogyne hapla</name>
    <name type="common">Root-knot nematode worm</name>
    <dbReference type="NCBI Taxonomy" id="6305"/>
    <lineage>
        <taxon>Eukaryota</taxon>
        <taxon>Metazoa</taxon>
        <taxon>Ecdysozoa</taxon>
        <taxon>Nematoda</taxon>
        <taxon>Chromadorea</taxon>
        <taxon>Rhabditida</taxon>
        <taxon>Tylenchina</taxon>
        <taxon>Tylenchomorpha</taxon>
        <taxon>Tylenchoidea</taxon>
        <taxon>Meloidogynidae</taxon>
        <taxon>Meloidogyninae</taxon>
        <taxon>Meloidogyne</taxon>
    </lineage>
</organism>
<keyword evidence="4 12" id="KW-0479">Metal-binding</keyword>
<evidence type="ECO:0000256" key="9">
    <source>
        <dbReference type="ARBA" id="ARBA00023163"/>
    </source>
</evidence>
<sequence>MPGQPNATFATPQPQDPEKRKLIQQQLVLLLHAHKCQQREKLEPQNRGHCVLPYCNVMKGVLEHMVKCTSGRQCQFAHCASSRQIITHWKNCNKEDCPVCNPVKKYTNLQSVSAAQRQKQAINDILNNLLDGYNPNYKTNQRIPLFFYSNIGMPLPELPTYFRNWHISINIDLRSYLIGKLVNAKEIFPIFPPFLNDQHKDSISYAQKAEKDIYEKAFDKETYFYLVAEKIYKIQKEGRNNRNFSNNNNYL</sequence>
<evidence type="ECO:0000259" key="14">
    <source>
        <dbReference type="PROSITE" id="PS50952"/>
    </source>
</evidence>
<feature type="domain" description="KIX" evidence="14">
    <location>
        <begin position="160"/>
        <end position="239"/>
    </location>
</feature>
<keyword evidence="3" id="KW-0808">Transferase</keyword>
<dbReference type="AlphaFoldDB" id="A0A1I8C0I2"/>
<dbReference type="GO" id="GO:0005667">
    <property type="term" value="C:transcription regulator complex"/>
    <property type="evidence" value="ECO:0007669"/>
    <property type="project" value="TreeGrafter"/>
</dbReference>
<keyword evidence="9" id="KW-0804">Transcription</keyword>
<dbReference type="GO" id="GO:0045944">
    <property type="term" value="P:positive regulation of transcription by RNA polymerase II"/>
    <property type="evidence" value="ECO:0007669"/>
    <property type="project" value="TreeGrafter"/>
</dbReference>
<dbReference type="GO" id="GO:0031490">
    <property type="term" value="F:chromatin DNA binding"/>
    <property type="evidence" value="ECO:0007669"/>
    <property type="project" value="TreeGrafter"/>
</dbReference>
<comment type="subcellular location">
    <subcellularLocation>
        <location evidence="1">Nucleus</location>
    </subcellularLocation>
</comment>